<dbReference type="Gene3D" id="2.60.120.260">
    <property type="entry name" value="Galactose-binding domain-like"/>
    <property type="match status" value="1"/>
</dbReference>
<evidence type="ECO:0000313" key="3">
    <source>
        <dbReference type="Proteomes" id="UP001500567"/>
    </source>
</evidence>
<keyword evidence="3" id="KW-1185">Reference proteome</keyword>
<accession>A0ABP7RBG6</accession>
<dbReference type="NCBIfam" id="TIGR04183">
    <property type="entry name" value="Por_Secre_tail"/>
    <property type="match status" value="1"/>
</dbReference>
<keyword evidence="1" id="KW-0732">Signal</keyword>
<organism evidence="2 3">
    <name type="scientific">Hymenobacter fastidiosus</name>
    <dbReference type="NCBI Taxonomy" id="486264"/>
    <lineage>
        <taxon>Bacteria</taxon>
        <taxon>Pseudomonadati</taxon>
        <taxon>Bacteroidota</taxon>
        <taxon>Cytophagia</taxon>
        <taxon>Cytophagales</taxon>
        <taxon>Hymenobacteraceae</taxon>
        <taxon>Hymenobacter</taxon>
    </lineage>
</organism>
<comment type="caution">
    <text evidence="2">The sequence shown here is derived from an EMBL/GenBank/DDBJ whole genome shotgun (WGS) entry which is preliminary data.</text>
</comment>
<name>A0ABP7RBG6_9BACT</name>
<reference evidence="3" key="1">
    <citation type="journal article" date="2019" name="Int. J. Syst. Evol. Microbiol.">
        <title>The Global Catalogue of Microorganisms (GCM) 10K type strain sequencing project: providing services to taxonomists for standard genome sequencing and annotation.</title>
        <authorList>
            <consortium name="The Broad Institute Genomics Platform"/>
            <consortium name="The Broad Institute Genome Sequencing Center for Infectious Disease"/>
            <person name="Wu L."/>
            <person name="Ma J."/>
        </authorList>
    </citation>
    <scope>NUCLEOTIDE SEQUENCE [LARGE SCALE GENOMIC DNA]</scope>
    <source>
        <strain evidence="3">JCM 17224</strain>
    </source>
</reference>
<sequence>MIHPKALLKSLFLFAALLPLTARAQLVQPLPTAPDRAAGLARQPAAAPRPAALPLPFFDDFSTQPEGPATPERWTAGGGVLINNRFALAPPSRGVASFDGLNGKGLPYGTFYSDTDTLTSQPIDLSSLAATDKVFLSFFYQVGNIYSQPSTNSGSRPVFIEVQFKDMNNRWQRAWILRSQGKRTNFRQQLLAVDQARYLHANFQFRFHTSGYQTTANGNDSWAVDYVKLDRNRSAADSSYRDIAVSTPLTSLLKRYTAMPVWQYNASPAPTAELNDQVATTINNLDIGPQPIPIDWRGTLQILPAGPAETFLVGNQALDASARQVRLAGNVRNTPIPVTPAEKTIRHTIALLPLAGADPRTLANDSISRVTELRNFYAYDDGTPEGTIDFFPFISGPARFYALRYTLSVADQVRSLRIYPIMPAAAGRTITAHVWDSQGSGAGLRPTDLPKPGASKTFVIPATLPAGQNFVEIIFDAPVPVSGTFFAGYSRGALGGQYVPIGLDLNNAPPENHFLANETGLWQVYTTDQFSAGKTPAGSIMMRPVLTNKLVTAAADPAIAAAFALYPNPSSGLVQVQGRYLRATVLDALGRPVWTQPVGQLGQPALDLRPLAAGVYLVQLTLPTGLTVTKRLVLAR</sequence>
<evidence type="ECO:0000256" key="1">
    <source>
        <dbReference type="SAM" id="SignalP"/>
    </source>
</evidence>
<feature type="signal peptide" evidence="1">
    <location>
        <begin position="1"/>
        <end position="24"/>
    </location>
</feature>
<evidence type="ECO:0008006" key="4">
    <source>
        <dbReference type="Google" id="ProtNLM"/>
    </source>
</evidence>
<dbReference type="EMBL" id="BAABDJ010000002">
    <property type="protein sequence ID" value="GAA3995034.1"/>
    <property type="molecule type" value="Genomic_DNA"/>
</dbReference>
<protein>
    <recommendedName>
        <fullName evidence="4">T9SS type A sorting domain-containing protein</fullName>
    </recommendedName>
</protein>
<dbReference type="InterPro" id="IPR026444">
    <property type="entry name" value="Secre_tail"/>
</dbReference>
<feature type="chain" id="PRO_5045038473" description="T9SS type A sorting domain-containing protein" evidence="1">
    <location>
        <begin position="25"/>
        <end position="636"/>
    </location>
</feature>
<gene>
    <name evidence="2" type="ORF">GCM10022408_01770</name>
</gene>
<evidence type="ECO:0000313" key="2">
    <source>
        <dbReference type="EMBL" id="GAA3995034.1"/>
    </source>
</evidence>
<dbReference type="Proteomes" id="UP001500567">
    <property type="component" value="Unassembled WGS sequence"/>
</dbReference>
<dbReference type="RefSeq" id="WP_345070341.1">
    <property type="nucleotide sequence ID" value="NZ_BAABDJ010000002.1"/>
</dbReference>
<proteinExistence type="predicted"/>